<protein>
    <submittedName>
        <fullName evidence="2">Uncharacterized protein</fullName>
    </submittedName>
</protein>
<feature type="region of interest" description="Disordered" evidence="1">
    <location>
        <begin position="34"/>
        <end position="65"/>
    </location>
</feature>
<organism evidence="2">
    <name type="scientific">hydrothermal vent metagenome</name>
    <dbReference type="NCBI Taxonomy" id="652676"/>
    <lineage>
        <taxon>unclassified sequences</taxon>
        <taxon>metagenomes</taxon>
        <taxon>ecological metagenomes</taxon>
    </lineage>
</organism>
<proteinExistence type="predicted"/>
<feature type="region of interest" description="Disordered" evidence="1">
    <location>
        <begin position="1"/>
        <end position="20"/>
    </location>
</feature>
<evidence type="ECO:0000256" key="1">
    <source>
        <dbReference type="SAM" id="MobiDB-lite"/>
    </source>
</evidence>
<sequence length="65" mass="7588">MNKKTTFTRNTKKPFDDSDIDYSAIDKMTNEEVHKGALSDEDALPVTKDQENEFRRVKPKRNNND</sequence>
<reference evidence="2" key="1">
    <citation type="submission" date="2018-06" db="EMBL/GenBank/DDBJ databases">
        <authorList>
            <person name="Zhirakovskaya E."/>
        </authorList>
    </citation>
    <scope>NUCLEOTIDE SEQUENCE</scope>
</reference>
<evidence type="ECO:0000313" key="2">
    <source>
        <dbReference type="EMBL" id="VAW84626.1"/>
    </source>
</evidence>
<dbReference type="AlphaFoldDB" id="A0A3B0ZVL8"/>
<feature type="compositionally biased region" description="Basic and acidic residues" evidence="1">
    <location>
        <begin position="48"/>
        <end position="65"/>
    </location>
</feature>
<name>A0A3B0ZVL8_9ZZZZ</name>
<accession>A0A3B0ZVL8</accession>
<dbReference type="EMBL" id="UOFP01000060">
    <property type="protein sequence ID" value="VAW84626.1"/>
    <property type="molecule type" value="Genomic_DNA"/>
</dbReference>
<gene>
    <name evidence="2" type="ORF">MNBD_GAMMA18-2066</name>
</gene>